<reference evidence="2" key="2">
    <citation type="submission" date="2005-04" db="EMBL/GenBank/DDBJ databases">
        <authorList>
            <person name="Buell C.R."/>
            <person name="Wing R.A."/>
            <person name="McCombie W.A."/>
            <person name="Ouyang S."/>
        </authorList>
    </citation>
    <scope>NUCLEOTIDE SEQUENCE</scope>
</reference>
<evidence type="ECO:0000256" key="1">
    <source>
        <dbReference type="SAM" id="Phobius"/>
    </source>
</evidence>
<organism evidence="2">
    <name type="scientific">Oryza sativa subsp. japonica</name>
    <name type="common">Rice</name>
    <dbReference type="NCBI Taxonomy" id="39947"/>
    <lineage>
        <taxon>Eukaryota</taxon>
        <taxon>Viridiplantae</taxon>
        <taxon>Streptophyta</taxon>
        <taxon>Embryophyta</taxon>
        <taxon>Tracheophyta</taxon>
        <taxon>Spermatophyta</taxon>
        <taxon>Magnoliopsida</taxon>
        <taxon>Liliopsida</taxon>
        <taxon>Poales</taxon>
        <taxon>Poaceae</taxon>
        <taxon>BOP clade</taxon>
        <taxon>Oryzoideae</taxon>
        <taxon>Oryzeae</taxon>
        <taxon>Oryzinae</taxon>
        <taxon>Oryza</taxon>
        <taxon>Oryza sativa</taxon>
    </lineage>
</organism>
<feature type="transmembrane region" description="Helical" evidence="1">
    <location>
        <begin position="12"/>
        <end position="39"/>
    </location>
</feature>
<gene>
    <name evidence="2" type="ordered locus">LOC_Os12g06314</name>
</gene>
<sequence>MGLQKVGMEYNYAVVYAFEGVVGDIFIMMICGHFCEILVV</sequence>
<proteinExistence type="predicted"/>
<keyword evidence="1" id="KW-0812">Transmembrane</keyword>
<keyword evidence="1" id="KW-1133">Transmembrane helix</keyword>
<reference evidence="2" key="1">
    <citation type="journal article" date="2005" name="BMC Biol.">
        <title>The sequence of rice chromosomes 11 and 12, rich in disease resistance genes and recent gene duplications.</title>
        <authorList>
            <consortium name="The rice chromosomes 11 and 12 sequencing consortia"/>
        </authorList>
    </citation>
    <scope>NUCLEOTIDE SEQUENCE [LARGE SCALE GENOMIC DNA]</scope>
</reference>
<protein>
    <submittedName>
        <fullName evidence="2">Uncharacterized protein</fullName>
    </submittedName>
</protein>
<accession>Q2QXE4</accession>
<keyword evidence="1" id="KW-0472">Membrane</keyword>
<reference evidence="2" key="3">
    <citation type="submission" date="2006-01" db="EMBL/GenBank/DDBJ databases">
        <authorList>
            <person name="Buell R."/>
        </authorList>
    </citation>
    <scope>NUCLEOTIDE SEQUENCE</scope>
</reference>
<dbReference type="EMBL" id="DP000011">
    <property type="protein sequence ID" value="ABA96529.1"/>
    <property type="molecule type" value="Genomic_DNA"/>
</dbReference>
<name>Q2QXE4_ORYSJ</name>
<evidence type="ECO:0000313" key="2">
    <source>
        <dbReference type="EMBL" id="ABA96529.1"/>
    </source>
</evidence>
<dbReference type="AlphaFoldDB" id="Q2QXE4"/>